<organism evidence="2 3">
    <name type="scientific">Paracoccidioides lutzii (strain ATCC MYA-826 / Pb01)</name>
    <name type="common">Paracoccidioides brasiliensis</name>
    <dbReference type="NCBI Taxonomy" id="502779"/>
    <lineage>
        <taxon>Eukaryota</taxon>
        <taxon>Fungi</taxon>
        <taxon>Dikarya</taxon>
        <taxon>Ascomycota</taxon>
        <taxon>Pezizomycotina</taxon>
        <taxon>Eurotiomycetes</taxon>
        <taxon>Eurotiomycetidae</taxon>
        <taxon>Onygenales</taxon>
        <taxon>Ajellomycetaceae</taxon>
        <taxon>Paracoccidioides</taxon>
    </lineage>
</organism>
<dbReference type="VEuPathDB" id="FungiDB:PAAG_11668"/>
<evidence type="ECO:0000313" key="3">
    <source>
        <dbReference type="Proteomes" id="UP000002059"/>
    </source>
</evidence>
<name>A0A0A2V6H9_PARBA</name>
<sequence>MAETRDQPGRQGDQVRPERSWREQPPPNNKRAVDSNGSWGRSGSWVATAVGQWALGSGGSKAQ</sequence>
<dbReference type="AlphaFoldDB" id="A0A0A2V6H9"/>
<dbReference type="EMBL" id="KN293998">
    <property type="protein sequence ID" value="KGQ01675.1"/>
    <property type="molecule type" value="Genomic_DNA"/>
</dbReference>
<feature type="region of interest" description="Disordered" evidence="1">
    <location>
        <begin position="1"/>
        <end position="44"/>
    </location>
</feature>
<dbReference type="HOGENOM" id="CLU_2886402_0_0_1"/>
<keyword evidence="3" id="KW-1185">Reference proteome</keyword>
<dbReference type="Proteomes" id="UP000002059">
    <property type="component" value="Partially assembled WGS sequence"/>
</dbReference>
<evidence type="ECO:0000256" key="1">
    <source>
        <dbReference type="SAM" id="MobiDB-lite"/>
    </source>
</evidence>
<dbReference type="KEGG" id="pbl:PAAG_11668"/>
<dbReference type="RefSeq" id="XP_015703181.1">
    <property type="nucleotide sequence ID" value="XM_015847272.1"/>
</dbReference>
<protein>
    <submittedName>
        <fullName evidence="2">Uncharacterized protein</fullName>
    </submittedName>
</protein>
<reference evidence="2 3" key="1">
    <citation type="journal article" date="2011" name="PLoS Genet.">
        <title>Comparative genomic analysis of human fungal pathogens causing paracoccidioidomycosis.</title>
        <authorList>
            <person name="Desjardins C.A."/>
            <person name="Champion M.D."/>
            <person name="Holder J.W."/>
            <person name="Muszewska A."/>
            <person name="Goldberg J."/>
            <person name="Bailao A.M."/>
            <person name="Brigido M.M."/>
            <person name="Ferreira M.E."/>
            <person name="Garcia A.M."/>
            <person name="Grynberg M."/>
            <person name="Gujja S."/>
            <person name="Heiman D.I."/>
            <person name="Henn M.R."/>
            <person name="Kodira C.D."/>
            <person name="Leon-Narvaez H."/>
            <person name="Longo L.V."/>
            <person name="Ma L.J."/>
            <person name="Malavazi I."/>
            <person name="Matsuo A.L."/>
            <person name="Morais F.V."/>
            <person name="Pereira M."/>
            <person name="Rodriguez-Brito S."/>
            <person name="Sakthikumar S."/>
            <person name="Salem-Izacc S.M."/>
            <person name="Sykes S.M."/>
            <person name="Teixeira M.M."/>
            <person name="Vallejo M.C."/>
            <person name="Walter M.E."/>
            <person name="Yandava C."/>
            <person name="Young S."/>
            <person name="Zeng Q."/>
            <person name="Zucker J."/>
            <person name="Felipe M.S."/>
            <person name="Goldman G.H."/>
            <person name="Haas B.J."/>
            <person name="McEwen J.G."/>
            <person name="Nino-Vega G."/>
            <person name="Puccia R."/>
            <person name="San-Blas G."/>
            <person name="Soares C.M."/>
            <person name="Birren B.W."/>
            <person name="Cuomo C.A."/>
        </authorList>
    </citation>
    <scope>NUCLEOTIDE SEQUENCE [LARGE SCALE GENOMIC DNA]</scope>
    <source>
        <strain evidence="3">ATCC MYA-826 / Pb01</strain>
    </source>
</reference>
<gene>
    <name evidence="2" type="ORF">PAAG_11668</name>
</gene>
<proteinExistence type="predicted"/>
<feature type="compositionally biased region" description="Basic and acidic residues" evidence="1">
    <location>
        <begin position="1"/>
        <end position="22"/>
    </location>
</feature>
<accession>A0A0A2V6H9</accession>
<evidence type="ECO:0000313" key="2">
    <source>
        <dbReference type="EMBL" id="KGQ01675.1"/>
    </source>
</evidence>
<dbReference type="GeneID" id="26970587"/>